<dbReference type="GO" id="GO:0060003">
    <property type="term" value="P:copper ion export"/>
    <property type="evidence" value="ECO:0007669"/>
    <property type="project" value="TreeGrafter"/>
</dbReference>
<protein>
    <submittedName>
        <fullName evidence="6">CusB/HlyD membrane fusion family barrel-sandwich protein</fullName>
    </submittedName>
</protein>
<organism evidence="6 7">
    <name type="scientific">Pseudorhodoferax soli</name>
    <dbReference type="NCBI Taxonomy" id="545864"/>
    <lineage>
        <taxon>Bacteria</taxon>
        <taxon>Pseudomonadati</taxon>
        <taxon>Pseudomonadota</taxon>
        <taxon>Betaproteobacteria</taxon>
        <taxon>Burkholderiales</taxon>
        <taxon>Comamonadaceae</taxon>
    </lineage>
</organism>
<feature type="domain" description="CzcB-like C-terminal circularly permuted SH3-like" evidence="5">
    <location>
        <begin position="302"/>
        <end position="361"/>
    </location>
</feature>
<dbReference type="RefSeq" id="WP_114471438.1">
    <property type="nucleotide sequence ID" value="NZ_QPJK01000011.1"/>
</dbReference>
<comment type="caution">
    <text evidence="6">The sequence shown here is derived from an EMBL/GenBank/DDBJ whole genome shotgun (WGS) entry which is preliminary data.</text>
</comment>
<dbReference type="EMBL" id="QPJK01000011">
    <property type="protein sequence ID" value="RCW66061.1"/>
    <property type="molecule type" value="Genomic_DNA"/>
</dbReference>
<feature type="domain" description="CusB-like barrel-sandwich hybrid" evidence="4">
    <location>
        <begin position="73"/>
        <end position="218"/>
    </location>
</feature>
<dbReference type="AlphaFoldDB" id="A0A368XDK9"/>
<dbReference type="Gene3D" id="2.40.420.20">
    <property type="match status" value="1"/>
</dbReference>
<evidence type="ECO:0000256" key="2">
    <source>
        <dbReference type="SAM" id="Coils"/>
    </source>
</evidence>
<accession>A0A368XDK9</accession>
<keyword evidence="7" id="KW-1185">Reference proteome</keyword>
<dbReference type="InterPro" id="IPR051909">
    <property type="entry name" value="MFP_Cation_Efflux"/>
</dbReference>
<reference evidence="6 7" key="1">
    <citation type="submission" date="2018-07" db="EMBL/GenBank/DDBJ databases">
        <title>Genomic Encyclopedia of Type Strains, Phase IV (KMG-IV): sequencing the most valuable type-strain genomes for metagenomic binning, comparative biology and taxonomic classification.</title>
        <authorList>
            <person name="Goeker M."/>
        </authorList>
    </citation>
    <scope>NUCLEOTIDE SEQUENCE [LARGE SCALE GENOMIC DNA]</scope>
    <source>
        <strain evidence="6 7">DSM 21634</strain>
    </source>
</reference>
<dbReference type="GO" id="GO:0046914">
    <property type="term" value="F:transition metal ion binding"/>
    <property type="evidence" value="ECO:0007669"/>
    <property type="project" value="TreeGrafter"/>
</dbReference>
<gene>
    <name evidence="6" type="ORF">DES41_11119</name>
</gene>
<evidence type="ECO:0000313" key="7">
    <source>
        <dbReference type="Proteomes" id="UP000252884"/>
    </source>
</evidence>
<sequence length="371" mass="38601">MFSVPLPAPLARAAITLAFLALAPGVRAADDFKISPAQIQALGIQLARLEKPSDIGGQAYPARVVLPPAQESVLSAPLAGSIDQLLVAENQAVKAGQPLVRLVSPELGELQLRLAEAASRARLAQQALAREQALLADGIIAERRVQESSAAAAEARIRQTQAEGALRLAGADAGLIRRIADGGAMQDSLVLRARSSGTVTRIDAKPGQRVQAAEALLRTADTSKLWLDVQVPVDRRASIARPGASLTGVDRGIQAKTIGFGPTVSESQTVTLRAEVTQGVDSLRVGEALQVRVPFSAAQAWAVPVPAVVRQDDKAYVFVRTADGFMATQVAIQASAGQSLLVSGPLKPSQEVAVSSVIALKAAWLGKGGSN</sequence>
<feature type="signal peptide" evidence="3">
    <location>
        <begin position="1"/>
        <end position="28"/>
    </location>
</feature>
<dbReference type="Gene3D" id="1.10.287.470">
    <property type="entry name" value="Helix hairpin bin"/>
    <property type="match status" value="1"/>
</dbReference>
<evidence type="ECO:0000256" key="3">
    <source>
        <dbReference type="SAM" id="SignalP"/>
    </source>
</evidence>
<dbReference type="GO" id="GO:0015679">
    <property type="term" value="P:plasma membrane copper ion transport"/>
    <property type="evidence" value="ECO:0007669"/>
    <property type="project" value="TreeGrafter"/>
</dbReference>
<dbReference type="OrthoDB" id="9806939at2"/>
<keyword evidence="1" id="KW-0813">Transport</keyword>
<evidence type="ECO:0000259" key="4">
    <source>
        <dbReference type="Pfam" id="PF25919"/>
    </source>
</evidence>
<dbReference type="Gene3D" id="2.40.30.170">
    <property type="match status" value="1"/>
</dbReference>
<name>A0A368XDK9_9BURK</name>
<dbReference type="InterPro" id="IPR058649">
    <property type="entry name" value="CzcB_C"/>
</dbReference>
<evidence type="ECO:0000259" key="5">
    <source>
        <dbReference type="Pfam" id="PF25975"/>
    </source>
</evidence>
<keyword evidence="3" id="KW-0732">Signal</keyword>
<dbReference type="SUPFAM" id="SSF111369">
    <property type="entry name" value="HlyD-like secretion proteins"/>
    <property type="match status" value="1"/>
</dbReference>
<feature type="coiled-coil region" evidence="2">
    <location>
        <begin position="107"/>
        <end position="163"/>
    </location>
</feature>
<keyword evidence="2" id="KW-0175">Coiled coil</keyword>
<dbReference type="InterPro" id="IPR058790">
    <property type="entry name" value="BSH_CusB"/>
</dbReference>
<dbReference type="GO" id="GO:0030288">
    <property type="term" value="C:outer membrane-bounded periplasmic space"/>
    <property type="evidence" value="ECO:0007669"/>
    <property type="project" value="TreeGrafter"/>
</dbReference>
<dbReference type="PANTHER" id="PTHR30097:SF4">
    <property type="entry name" value="SLR6042 PROTEIN"/>
    <property type="match status" value="1"/>
</dbReference>
<evidence type="ECO:0000313" key="6">
    <source>
        <dbReference type="EMBL" id="RCW66061.1"/>
    </source>
</evidence>
<dbReference type="Gene3D" id="2.40.50.100">
    <property type="match status" value="1"/>
</dbReference>
<dbReference type="Pfam" id="PF25919">
    <property type="entry name" value="BSH_CusB"/>
    <property type="match status" value="1"/>
</dbReference>
<dbReference type="Pfam" id="PF25975">
    <property type="entry name" value="CzcB_C"/>
    <property type="match status" value="1"/>
</dbReference>
<evidence type="ECO:0000256" key="1">
    <source>
        <dbReference type="ARBA" id="ARBA00022448"/>
    </source>
</evidence>
<dbReference type="Proteomes" id="UP000252884">
    <property type="component" value="Unassembled WGS sequence"/>
</dbReference>
<proteinExistence type="predicted"/>
<dbReference type="PANTHER" id="PTHR30097">
    <property type="entry name" value="CATION EFFLUX SYSTEM PROTEIN CUSB"/>
    <property type="match status" value="1"/>
</dbReference>
<feature type="chain" id="PRO_5016843460" evidence="3">
    <location>
        <begin position="29"/>
        <end position="371"/>
    </location>
</feature>